<dbReference type="SMART" id="SM00342">
    <property type="entry name" value="HTH_ARAC"/>
    <property type="match status" value="1"/>
</dbReference>
<dbReference type="GO" id="GO:0003700">
    <property type="term" value="F:DNA-binding transcription factor activity"/>
    <property type="evidence" value="ECO:0007669"/>
    <property type="project" value="InterPro"/>
</dbReference>
<dbReference type="PROSITE" id="PS50110">
    <property type="entry name" value="RESPONSE_REGULATORY"/>
    <property type="match status" value="1"/>
</dbReference>
<name>A0A917E206_9BACL</name>
<keyword evidence="3 8" id="KW-0597">Phosphoprotein</keyword>
<dbReference type="InterPro" id="IPR051552">
    <property type="entry name" value="HptR"/>
</dbReference>
<evidence type="ECO:0000256" key="3">
    <source>
        <dbReference type="ARBA" id="ARBA00022553"/>
    </source>
</evidence>
<evidence type="ECO:0000313" key="11">
    <source>
        <dbReference type="EMBL" id="GGD96778.1"/>
    </source>
</evidence>
<evidence type="ECO:0000256" key="6">
    <source>
        <dbReference type="ARBA" id="ARBA00023125"/>
    </source>
</evidence>
<dbReference type="AlphaFoldDB" id="A0A917E206"/>
<dbReference type="InterPro" id="IPR041522">
    <property type="entry name" value="CdaR_GGDEF"/>
</dbReference>
<dbReference type="GO" id="GO:0005737">
    <property type="term" value="C:cytoplasm"/>
    <property type="evidence" value="ECO:0007669"/>
    <property type="project" value="UniProtKB-SubCell"/>
</dbReference>
<dbReference type="PROSITE" id="PS01124">
    <property type="entry name" value="HTH_ARAC_FAMILY_2"/>
    <property type="match status" value="1"/>
</dbReference>
<evidence type="ECO:0000256" key="4">
    <source>
        <dbReference type="ARBA" id="ARBA00023012"/>
    </source>
</evidence>
<dbReference type="SUPFAM" id="SSF46689">
    <property type="entry name" value="Homeodomain-like"/>
    <property type="match status" value="2"/>
</dbReference>
<evidence type="ECO:0000256" key="1">
    <source>
        <dbReference type="ARBA" id="ARBA00004496"/>
    </source>
</evidence>
<dbReference type="PANTHER" id="PTHR42713">
    <property type="entry name" value="HISTIDINE KINASE-RELATED"/>
    <property type="match status" value="1"/>
</dbReference>
<dbReference type="GO" id="GO:0000160">
    <property type="term" value="P:phosphorelay signal transduction system"/>
    <property type="evidence" value="ECO:0007669"/>
    <property type="project" value="UniProtKB-KW"/>
</dbReference>
<evidence type="ECO:0000313" key="12">
    <source>
        <dbReference type="Proteomes" id="UP000612456"/>
    </source>
</evidence>
<dbReference type="SUPFAM" id="SSF52172">
    <property type="entry name" value="CheY-like"/>
    <property type="match status" value="1"/>
</dbReference>
<feature type="domain" description="HTH araC/xylS-type" evidence="9">
    <location>
        <begin position="429"/>
        <end position="525"/>
    </location>
</feature>
<feature type="domain" description="Response regulatory" evidence="10">
    <location>
        <begin position="2"/>
        <end position="119"/>
    </location>
</feature>
<protein>
    <recommendedName>
        <fullName evidence="13">Response regulator</fullName>
    </recommendedName>
</protein>
<evidence type="ECO:0000256" key="7">
    <source>
        <dbReference type="ARBA" id="ARBA00023163"/>
    </source>
</evidence>
<keyword evidence="6" id="KW-0238">DNA-binding</keyword>
<dbReference type="InterPro" id="IPR020449">
    <property type="entry name" value="Tscrpt_reg_AraC-type_HTH"/>
</dbReference>
<keyword evidence="2" id="KW-0963">Cytoplasm</keyword>
<keyword evidence="7" id="KW-0804">Transcription</keyword>
<keyword evidence="4" id="KW-0902">Two-component regulatory system</keyword>
<proteinExistence type="predicted"/>
<feature type="modified residue" description="4-aspartylphosphate" evidence="8">
    <location>
        <position position="54"/>
    </location>
</feature>
<dbReference type="InterPro" id="IPR018060">
    <property type="entry name" value="HTH_AraC"/>
</dbReference>
<organism evidence="11 12">
    <name type="scientific">Paenibacillus nasutitermitis</name>
    <dbReference type="NCBI Taxonomy" id="1652958"/>
    <lineage>
        <taxon>Bacteria</taxon>
        <taxon>Bacillati</taxon>
        <taxon>Bacillota</taxon>
        <taxon>Bacilli</taxon>
        <taxon>Bacillales</taxon>
        <taxon>Paenibacillaceae</taxon>
        <taxon>Paenibacillus</taxon>
    </lineage>
</organism>
<evidence type="ECO:0008006" key="13">
    <source>
        <dbReference type="Google" id="ProtNLM"/>
    </source>
</evidence>
<keyword evidence="5" id="KW-0805">Transcription regulation</keyword>
<evidence type="ECO:0000259" key="9">
    <source>
        <dbReference type="PROSITE" id="PS01124"/>
    </source>
</evidence>
<evidence type="ECO:0000259" key="10">
    <source>
        <dbReference type="PROSITE" id="PS50110"/>
    </source>
</evidence>
<dbReference type="EMBL" id="BMHP01000008">
    <property type="protein sequence ID" value="GGD96778.1"/>
    <property type="molecule type" value="Genomic_DNA"/>
</dbReference>
<dbReference type="Proteomes" id="UP000612456">
    <property type="component" value="Unassembled WGS sequence"/>
</dbReference>
<reference evidence="11" key="2">
    <citation type="submission" date="2020-09" db="EMBL/GenBank/DDBJ databases">
        <authorList>
            <person name="Sun Q."/>
            <person name="Zhou Y."/>
        </authorList>
    </citation>
    <scope>NUCLEOTIDE SEQUENCE</scope>
    <source>
        <strain evidence="11">CGMCC 1.15178</strain>
    </source>
</reference>
<accession>A0A917E206</accession>
<evidence type="ECO:0000256" key="2">
    <source>
        <dbReference type="ARBA" id="ARBA00022490"/>
    </source>
</evidence>
<comment type="subcellular location">
    <subcellularLocation>
        <location evidence="1">Cytoplasm</location>
    </subcellularLocation>
</comment>
<dbReference type="Gene3D" id="1.10.10.60">
    <property type="entry name" value="Homeodomain-like"/>
    <property type="match status" value="2"/>
</dbReference>
<dbReference type="PROSITE" id="PS00041">
    <property type="entry name" value="HTH_ARAC_FAMILY_1"/>
    <property type="match status" value="1"/>
</dbReference>
<comment type="caution">
    <text evidence="11">The sequence shown here is derived from an EMBL/GenBank/DDBJ whole genome shotgun (WGS) entry which is preliminary data.</text>
</comment>
<dbReference type="Pfam" id="PF17853">
    <property type="entry name" value="GGDEF_2"/>
    <property type="match status" value="1"/>
</dbReference>
<keyword evidence="12" id="KW-1185">Reference proteome</keyword>
<dbReference type="CDD" id="cd17536">
    <property type="entry name" value="REC_YesN-like"/>
    <property type="match status" value="1"/>
</dbReference>
<dbReference type="GO" id="GO:0043565">
    <property type="term" value="F:sequence-specific DNA binding"/>
    <property type="evidence" value="ECO:0007669"/>
    <property type="project" value="InterPro"/>
</dbReference>
<dbReference type="PANTHER" id="PTHR42713:SF3">
    <property type="entry name" value="TRANSCRIPTIONAL REGULATORY PROTEIN HPTR"/>
    <property type="match status" value="1"/>
</dbReference>
<gene>
    <name evidence="11" type="ORF">GCM10010911_64430</name>
</gene>
<dbReference type="InterPro" id="IPR018062">
    <property type="entry name" value="HTH_AraC-typ_CS"/>
</dbReference>
<dbReference type="Pfam" id="PF12833">
    <property type="entry name" value="HTH_18"/>
    <property type="match status" value="1"/>
</dbReference>
<dbReference type="InterPro" id="IPR001789">
    <property type="entry name" value="Sig_transdc_resp-reg_receiver"/>
</dbReference>
<dbReference type="PRINTS" id="PR00032">
    <property type="entry name" value="HTHARAC"/>
</dbReference>
<dbReference type="RefSeq" id="WP_188999068.1">
    <property type="nucleotide sequence ID" value="NZ_BMHP01000008.1"/>
</dbReference>
<reference evidence="11" key="1">
    <citation type="journal article" date="2014" name="Int. J. Syst. Evol. Microbiol.">
        <title>Complete genome sequence of Corynebacterium casei LMG S-19264T (=DSM 44701T), isolated from a smear-ripened cheese.</title>
        <authorList>
            <consortium name="US DOE Joint Genome Institute (JGI-PGF)"/>
            <person name="Walter F."/>
            <person name="Albersmeier A."/>
            <person name="Kalinowski J."/>
            <person name="Ruckert C."/>
        </authorList>
    </citation>
    <scope>NUCLEOTIDE SEQUENCE</scope>
    <source>
        <strain evidence="11">CGMCC 1.15178</strain>
    </source>
</reference>
<evidence type="ECO:0000256" key="8">
    <source>
        <dbReference type="PROSITE-ProRule" id="PRU00169"/>
    </source>
</evidence>
<evidence type="ECO:0000256" key="5">
    <source>
        <dbReference type="ARBA" id="ARBA00023015"/>
    </source>
</evidence>
<dbReference type="SMART" id="SM00448">
    <property type="entry name" value="REC"/>
    <property type="match status" value="1"/>
</dbReference>
<dbReference type="Pfam" id="PF00072">
    <property type="entry name" value="Response_reg"/>
    <property type="match status" value="1"/>
</dbReference>
<dbReference type="Gene3D" id="3.40.50.2300">
    <property type="match status" value="1"/>
</dbReference>
<dbReference type="InterPro" id="IPR009057">
    <property type="entry name" value="Homeodomain-like_sf"/>
</dbReference>
<sequence length="525" mass="59955">MKVMIVEDDMLVRLGVKSMIPWTELGLEIVGEARDGIEALDIFAKQLPDIALVDIGLPKLSGLAFIEQAKGIYPECEYIILTCNQDFDMVRQSLRLEVRDFILKSTMEIETLRQVIENVVGLMNKKREKQSNDQHKLGAQSFKTLQKKEFMREWLNGNYVQSDVIAKKAAENGLDVQGAELQAWVIQLDTPYRKGQKLLPHDLDKLGYAIENIARELYRESLVGVVEDVRIRRWYILVDQATNHTDPNALVRAVDHYLDYQISMGCSRTFTDLSCWPRSEAEASSCLELKYYKPNQSVFEYEADSQPAWCTTIPTSIVGIEKEIHQWLSLFQFEKAAQSLRMLEQELGTPPYVLPGTVKNLIIDILNKLSDVCGNRESTHRKPDMATANEVLEPVYFQDSLKGIDDEIQMLLAQFGENRLKAEKRMIIEAVESYIHETPHLEMNLNEIAENLKVSAAYLSRTFKEETGNNFTEFVLDIKVKKAVNMMENGMGVTETAERLGYLNVSSFTRMFKKRVGVAPSQFVK</sequence>
<dbReference type="InterPro" id="IPR011006">
    <property type="entry name" value="CheY-like_superfamily"/>
</dbReference>